<dbReference type="Proteomes" id="UP001417504">
    <property type="component" value="Unassembled WGS sequence"/>
</dbReference>
<protein>
    <submittedName>
        <fullName evidence="1">Uncharacterized protein</fullName>
    </submittedName>
</protein>
<dbReference type="AlphaFoldDB" id="A0AAP0PJG9"/>
<accession>A0AAP0PJG9</accession>
<name>A0AAP0PJG9_9MAGN</name>
<dbReference type="EMBL" id="JBBNAE010000002">
    <property type="protein sequence ID" value="KAK9144939.1"/>
    <property type="molecule type" value="Genomic_DNA"/>
</dbReference>
<comment type="caution">
    <text evidence="1">The sequence shown here is derived from an EMBL/GenBank/DDBJ whole genome shotgun (WGS) entry which is preliminary data.</text>
</comment>
<organism evidence="1 2">
    <name type="scientific">Stephania japonica</name>
    <dbReference type="NCBI Taxonomy" id="461633"/>
    <lineage>
        <taxon>Eukaryota</taxon>
        <taxon>Viridiplantae</taxon>
        <taxon>Streptophyta</taxon>
        <taxon>Embryophyta</taxon>
        <taxon>Tracheophyta</taxon>
        <taxon>Spermatophyta</taxon>
        <taxon>Magnoliopsida</taxon>
        <taxon>Ranunculales</taxon>
        <taxon>Menispermaceae</taxon>
        <taxon>Menispermoideae</taxon>
        <taxon>Cissampelideae</taxon>
        <taxon>Stephania</taxon>
    </lineage>
</organism>
<reference evidence="1 2" key="1">
    <citation type="submission" date="2024-01" db="EMBL/GenBank/DDBJ databases">
        <title>Genome assemblies of Stephania.</title>
        <authorList>
            <person name="Yang L."/>
        </authorList>
    </citation>
    <scope>NUCLEOTIDE SEQUENCE [LARGE SCALE GENOMIC DNA]</scope>
    <source>
        <strain evidence="1">QJT</strain>
        <tissue evidence="1">Leaf</tissue>
    </source>
</reference>
<evidence type="ECO:0000313" key="2">
    <source>
        <dbReference type="Proteomes" id="UP001417504"/>
    </source>
</evidence>
<keyword evidence="2" id="KW-1185">Reference proteome</keyword>
<sequence>MELSFVYKQICASSAPCGIHVLDLIRQLIIAHLHGAGALSHGVGYNLIMNDYTLVEISIYRVRVFTLSSNSWRTISSNGKYPVNSREPGKFIDEVPNASFSANYGSAITYVESSVSVNPVKKTLTSGDESRSARIHLGISCTSRRADLSVPSKNLIFNWFITTILVIEGAQIFSRSHELEWQHMANWSLANAGINEFSTLKLCSHC</sequence>
<evidence type="ECO:0000313" key="1">
    <source>
        <dbReference type="EMBL" id="KAK9144939.1"/>
    </source>
</evidence>
<proteinExistence type="predicted"/>
<gene>
    <name evidence="1" type="ORF">Sjap_004842</name>
</gene>